<gene>
    <name evidence="1" type="ORF">ABIE13_002522</name>
</gene>
<sequence>MPTCAYCKQEGTMTREHVIPSFLYKLQKSSGKQFVGWNEVVQKMVGGEAKVKDVCSNCNNGVLSELDAYGKQVLDEAGILVHNYLGRSLVLKYDYARLLRWSLKVSFNSSRTDGAHRHLFEDFVPFILGVAESPPRKRVALLAYLASPIALDKTQEVNSAFVEAALGAKTLNPLIVRICYGYVRGDDSLVLRINILGPLVLFMPIFNPEVLLGHAAASIRRLQKLHPGAVDLYGKKRLVQLRAGASTWIDMWSDQARRVRGLQGNA</sequence>
<accession>A0ABV2Q8P6</accession>
<protein>
    <submittedName>
        <fullName evidence="1">Ribosomal protein L30E</fullName>
    </submittedName>
</protein>
<reference evidence="1 2" key="1">
    <citation type="submission" date="2024-06" db="EMBL/GenBank/DDBJ databases">
        <title>Sorghum-associated microbial communities from plants grown in Nebraska, USA.</title>
        <authorList>
            <person name="Schachtman D."/>
        </authorList>
    </citation>
    <scope>NUCLEOTIDE SEQUENCE [LARGE SCALE GENOMIC DNA]</scope>
    <source>
        <strain evidence="1 2">2709</strain>
    </source>
</reference>
<comment type="caution">
    <text evidence="1">The sequence shown here is derived from an EMBL/GenBank/DDBJ whole genome shotgun (WGS) entry which is preliminary data.</text>
</comment>
<keyword evidence="1" id="KW-0689">Ribosomal protein</keyword>
<evidence type="ECO:0000313" key="1">
    <source>
        <dbReference type="EMBL" id="MET4577411.1"/>
    </source>
</evidence>
<name>A0ABV2Q8P6_9BURK</name>
<organism evidence="1 2">
    <name type="scientific">Ottowia thiooxydans</name>
    <dbReference type="NCBI Taxonomy" id="219182"/>
    <lineage>
        <taxon>Bacteria</taxon>
        <taxon>Pseudomonadati</taxon>
        <taxon>Pseudomonadota</taxon>
        <taxon>Betaproteobacteria</taxon>
        <taxon>Burkholderiales</taxon>
        <taxon>Comamonadaceae</taxon>
        <taxon>Ottowia</taxon>
    </lineage>
</organism>
<proteinExistence type="predicted"/>
<keyword evidence="2" id="KW-1185">Reference proteome</keyword>
<dbReference type="EMBL" id="JBEPSH010000005">
    <property type="protein sequence ID" value="MET4577411.1"/>
    <property type="molecule type" value="Genomic_DNA"/>
</dbReference>
<evidence type="ECO:0000313" key="2">
    <source>
        <dbReference type="Proteomes" id="UP001549320"/>
    </source>
</evidence>
<keyword evidence="1" id="KW-0687">Ribonucleoprotein</keyword>
<dbReference type="GO" id="GO:0005840">
    <property type="term" value="C:ribosome"/>
    <property type="evidence" value="ECO:0007669"/>
    <property type="project" value="UniProtKB-KW"/>
</dbReference>
<dbReference type="Proteomes" id="UP001549320">
    <property type="component" value="Unassembled WGS sequence"/>
</dbReference>